<dbReference type="GO" id="GO:0051604">
    <property type="term" value="P:protein maturation"/>
    <property type="evidence" value="ECO:0007669"/>
    <property type="project" value="TreeGrafter"/>
</dbReference>
<dbReference type="PANTHER" id="PTHR42959:SF1">
    <property type="entry name" value="CARBAMOYLTRANSFERASE HYPF"/>
    <property type="match status" value="1"/>
</dbReference>
<dbReference type="eggNOG" id="COG0068">
    <property type="taxonomic scope" value="Bacteria"/>
</dbReference>
<protein>
    <recommendedName>
        <fullName evidence="10">Carbamoyltransferase</fullName>
        <ecNumber evidence="10">6.2.-.-</ecNumber>
    </recommendedName>
</protein>
<dbReference type="InterPro" id="IPR011125">
    <property type="entry name" value="Znf_HypF"/>
</dbReference>
<dbReference type="GO" id="GO:0016743">
    <property type="term" value="F:carboxyl- or carbamoyltransferase activity"/>
    <property type="evidence" value="ECO:0007669"/>
    <property type="project" value="UniProtKB-UniRule"/>
</dbReference>
<keyword evidence="4" id="KW-0436">Ligase</keyword>
<dbReference type="GO" id="GO:0003725">
    <property type="term" value="F:double-stranded RNA binding"/>
    <property type="evidence" value="ECO:0007669"/>
    <property type="project" value="InterPro"/>
</dbReference>
<dbReference type="UniPathway" id="UPA00335"/>
<dbReference type="RefSeq" id="WP_027639788.1">
    <property type="nucleotide sequence ID" value="NZ_BAAACD010000042.1"/>
</dbReference>
<keyword evidence="6" id="KW-0863">Zinc-finger</keyword>
<dbReference type="FunFam" id="3.30.420.40:FF:000124">
    <property type="entry name" value="Carbamoyltransferase HypF"/>
    <property type="match status" value="1"/>
</dbReference>
<dbReference type="InterPro" id="IPR001792">
    <property type="entry name" value="Acylphosphatase-like_dom"/>
</dbReference>
<dbReference type="AlphaFoldDB" id="A0A1I2JSU7"/>
<dbReference type="InterPro" id="IPR017945">
    <property type="entry name" value="DHBP_synth_RibB-like_a/b_dom"/>
</dbReference>
<dbReference type="SUPFAM" id="SSF55821">
    <property type="entry name" value="YrdC/RibB"/>
    <property type="match status" value="1"/>
</dbReference>
<dbReference type="PANTHER" id="PTHR42959">
    <property type="entry name" value="CARBAMOYLTRANSFERASE"/>
    <property type="match status" value="1"/>
</dbReference>
<feature type="active site" evidence="11">
    <location>
        <position position="36"/>
    </location>
</feature>
<evidence type="ECO:0000256" key="7">
    <source>
        <dbReference type="ARBA" id="ARBA00022833"/>
    </source>
</evidence>
<dbReference type="InterPro" id="IPR055128">
    <property type="entry name" value="HypF_C_2"/>
</dbReference>
<dbReference type="GO" id="GO:0016874">
    <property type="term" value="F:ligase activity"/>
    <property type="evidence" value="ECO:0007669"/>
    <property type="project" value="UniProtKB-UniRule"/>
</dbReference>
<comment type="catalytic activity">
    <reaction evidence="8 11">
        <text>an acyl phosphate + H2O = a carboxylate + phosphate + H(+)</text>
        <dbReference type="Rhea" id="RHEA:14965"/>
        <dbReference type="ChEBI" id="CHEBI:15377"/>
        <dbReference type="ChEBI" id="CHEBI:15378"/>
        <dbReference type="ChEBI" id="CHEBI:29067"/>
        <dbReference type="ChEBI" id="CHEBI:43474"/>
        <dbReference type="ChEBI" id="CHEBI:59918"/>
        <dbReference type="EC" id="3.6.1.7"/>
    </reaction>
</comment>
<evidence type="ECO:0000313" key="12">
    <source>
        <dbReference type="EMBL" id="SFF55811.1"/>
    </source>
</evidence>
<dbReference type="InterPro" id="IPR017968">
    <property type="entry name" value="Acylphosphatase_CS"/>
</dbReference>
<dbReference type="Pfam" id="PF17788">
    <property type="entry name" value="HypF_C"/>
    <property type="match status" value="1"/>
</dbReference>
<evidence type="ECO:0000256" key="8">
    <source>
        <dbReference type="ARBA" id="ARBA00047645"/>
    </source>
</evidence>
<dbReference type="Proteomes" id="UP000182135">
    <property type="component" value="Unassembled WGS sequence"/>
</dbReference>
<dbReference type="GO" id="GO:0003998">
    <property type="term" value="F:acylphosphatase activity"/>
    <property type="evidence" value="ECO:0007669"/>
    <property type="project" value="UniProtKB-EC"/>
</dbReference>
<evidence type="ECO:0000256" key="11">
    <source>
        <dbReference type="PROSITE-ProRule" id="PRU00520"/>
    </source>
</evidence>
<dbReference type="OrthoDB" id="9808093at2"/>
<evidence type="ECO:0000256" key="2">
    <source>
        <dbReference type="ARBA" id="ARBA00005614"/>
    </source>
</evidence>
<dbReference type="EMBL" id="FOOE01000002">
    <property type="protein sequence ID" value="SFF55811.1"/>
    <property type="molecule type" value="Genomic_DNA"/>
</dbReference>
<gene>
    <name evidence="12" type="ORF">SAMN04487885_102235</name>
</gene>
<evidence type="ECO:0000256" key="5">
    <source>
        <dbReference type="ARBA" id="ARBA00022723"/>
    </source>
</evidence>
<dbReference type="Pfam" id="PF00708">
    <property type="entry name" value="Acylphosphatase"/>
    <property type="match status" value="1"/>
</dbReference>
<dbReference type="Gene3D" id="3.30.420.40">
    <property type="match status" value="1"/>
</dbReference>
<comment type="pathway">
    <text evidence="1">Protein modification; [NiFe] hydrogenase maturation.</text>
</comment>
<comment type="catalytic activity">
    <reaction evidence="9">
        <text>C-terminal L-cysteinyl-[HypE protein] + carbamoyl phosphate + ATP + H2O = C-terminal S-carboxamide-L-cysteinyl-[HypE protein] + AMP + phosphate + diphosphate + H(+)</text>
        <dbReference type="Rhea" id="RHEA:55636"/>
        <dbReference type="Rhea" id="RHEA-COMP:14247"/>
        <dbReference type="Rhea" id="RHEA-COMP:14392"/>
        <dbReference type="ChEBI" id="CHEBI:15377"/>
        <dbReference type="ChEBI" id="CHEBI:15378"/>
        <dbReference type="ChEBI" id="CHEBI:30616"/>
        <dbReference type="ChEBI" id="CHEBI:33019"/>
        <dbReference type="ChEBI" id="CHEBI:43474"/>
        <dbReference type="ChEBI" id="CHEBI:58228"/>
        <dbReference type="ChEBI" id="CHEBI:76913"/>
        <dbReference type="ChEBI" id="CHEBI:139126"/>
        <dbReference type="ChEBI" id="CHEBI:456215"/>
    </reaction>
</comment>
<name>A0A1I2JSU7_9CLOT</name>
<organism evidence="12 13">
    <name type="scientific">Clostridium cadaveris</name>
    <dbReference type="NCBI Taxonomy" id="1529"/>
    <lineage>
        <taxon>Bacteria</taxon>
        <taxon>Bacillati</taxon>
        <taxon>Bacillota</taxon>
        <taxon>Clostridia</taxon>
        <taxon>Eubacteriales</taxon>
        <taxon>Clostridiaceae</taxon>
        <taxon>Clostridium</taxon>
    </lineage>
</organism>
<dbReference type="SUPFAM" id="SSF54975">
    <property type="entry name" value="Acylphosphatase/BLUF domain-like"/>
    <property type="match status" value="1"/>
</dbReference>
<dbReference type="PROSITE" id="PS51160">
    <property type="entry name" value="ACYLPHOSPHATASE_3"/>
    <property type="match status" value="1"/>
</dbReference>
<dbReference type="InterPro" id="IPR036046">
    <property type="entry name" value="Acylphosphatase-like_dom_sf"/>
</dbReference>
<dbReference type="PROSITE" id="PS00150">
    <property type="entry name" value="ACYLPHOSPHATASE_1"/>
    <property type="match status" value="1"/>
</dbReference>
<dbReference type="InterPro" id="IPR004421">
    <property type="entry name" value="Carbamoyltransferase_HypF"/>
</dbReference>
<comment type="similarity">
    <text evidence="2">Belongs to the acylphosphatase family.</text>
</comment>
<dbReference type="GO" id="GO:0008270">
    <property type="term" value="F:zinc ion binding"/>
    <property type="evidence" value="ECO:0007669"/>
    <property type="project" value="UniProtKB-KW"/>
</dbReference>
<proteinExistence type="inferred from homology"/>
<evidence type="ECO:0000256" key="9">
    <source>
        <dbReference type="ARBA" id="ARBA00048220"/>
    </source>
</evidence>
<dbReference type="InterPro" id="IPR006070">
    <property type="entry name" value="Sua5-like_dom"/>
</dbReference>
<dbReference type="PROSITE" id="PS51163">
    <property type="entry name" value="YRDC"/>
    <property type="match status" value="1"/>
</dbReference>
<keyword evidence="11" id="KW-0378">Hydrolase</keyword>
<evidence type="ECO:0000256" key="1">
    <source>
        <dbReference type="ARBA" id="ARBA00004711"/>
    </source>
</evidence>
<dbReference type="STRING" id="1529.SAMN04487885_102235"/>
<dbReference type="EC" id="6.2.-.-" evidence="10"/>
<evidence type="ECO:0000256" key="4">
    <source>
        <dbReference type="ARBA" id="ARBA00022598"/>
    </source>
</evidence>
<evidence type="ECO:0000256" key="10">
    <source>
        <dbReference type="PIRNR" id="PIRNR006256"/>
    </source>
</evidence>
<dbReference type="Gene3D" id="3.30.110.120">
    <property type="match status" value="1"/>
</dbReference>
<dbReference type="Pfam" id="PF01300">
    <property type="entry name" value="Sua5_yciO_yrdC"/>
    <property type="match status" value="1"/>
</dbReference>
<dbReference type="Pfam" id="PF22521">
    <property type="entry name" value="HypF_C_2"/>
    <property type="match status" value="1"/>
</dbReference>
<feature type="active site" evidence="11">
    <location>
        <position position="18"/>
    </location>
</feature>
<keyword evidence="5" id="KW-0479">Metal-binding</keyword>
<keyword evidence="7" id="KW-0862">Zinc</keyword>
<dbReference type="InterPro" id="IPR051060">
    <property type="entry name" value="Carbamoyltrans_HypF-like"/>
</dbReference>
<sequence length="746" mass="85032">MIRKYIEVSGLVQGVGFRPFVYRIALQNHLKGFIKNSSIGVVIDIEGEENDISAFLDSLQYNGPSLSKIENISIKNMEITNYKTFDIRKSSKENQGFTFISPDLGMCEDCYRDAMDKQDKRYLYAFTNCTNCGPRYSIVKKLPYDRASTTMKSFNMCKPCSLEYSNPLNRRFHAQPNCCPQCGPRLELYDNQGMLLEGVDEIKETIELLKSGNIFSIKGIGGFHLGCDGKNNNAIEKLRNRKHRPSKPFALMMRNIETVKKYCVLSPKEEEILCSNKRPIVILDKRNETDLPNSIAPDNMTLGVMLPYTPLHYFLFDDELDVLVMTSANINGMPIIFENEESIEKLKGIVDYHLMNNREIYTSIDDSVVRVILEETRIIRRGRGYSPAYFKGNGFKESLSMGTHFKNTFCLCKDENIILSQYIGDLNNEETRIRERKAIKNLRDIYSIDPEFIACDMHPDIFSSEILKEEKTHPIYHHHAHIASVLFENNLKERVIGVAYDGTGYGEDGTIWGGEFLICNLKGFKRVAHLKASAMPGGDKASIEPRRMGISYLYDTFNEDIEKVWPLDKKDKLYIEMIKKDINCPKTSSIGRFFDGAAWLLGFNRKVTFEGEAAIYLENMADKNETCSYEISIDYKDKEYVIETKGVIKAMINDILTNTPREIIAKRFHNTIINFTVKICSMIREKYALEKVALSGGAFQNKILLEGIYSGLVANGFKVYTNKEAPCNDGGVSLGQIAISNEWEMN</sequence>
<dbReference type="Gene3D" id="3.90.870.50">
    <property type="match status" value="1"/>
</dbReference>
<keyword evidence="12" id="KW-0808">Transferase</keyword>
<dbReference type="Gene3D" id="3.30.420.360">
    <property type="match status" value="1"/>
</dbReference>
<comment type="similarity">
    <text evidence="3 10">Belongs to the carbamoyltransferase HypF family.</text>
</comment>
<dbReference type="Pfam" id="PF07503">
    <property type="entry name" value="zf-HYPF"/>
    <property type="match status" value="2"/>
</dbReference>
<dbReference type="NCBIfam" id="TIGR00143">
    <property type="entry name" value="hypF"/>
    <property type="match status" value="1"/>
</dbReference>
<evidence type="ECO:0000256" key="3">
    <source>
        <dbReference type="ARBA" id="ARBA00008097"/>
    </source>
</evidence>
<dbReference type="FunFam" id="3.30.110.120:FF:000001">
    <property type="entry name" value="Carbamoyltransferase HypF"/>
    <property type="match status" value="1"/>
</dbReference>
<evidence type="ECO:0000256" key="6">
    <source>
        <dbReference type="ARBA" id="ARBA00022771"/>
    </source>
</evidence>
<evidence type="ECO:0000313" key="13">
    <source>
        <dbReference type="Proteomes" id="UP000182135"/>
    </source>
</evidence>
<reference evidence="12 13" key="1">
    <citation type="submission" date="2016-10" db="EMBL/GenBank/DDBJ databases">
        <authorList>
            <person name="de Groot N.N."/>
        </authorList>
    </citation>
    <scope>NUCLEOTIDE SEQUENCE [LARGE SCALE GENOMIC DNA]</scope>
    <source>
        <strain evidence="12 13">NLAE-zl-G419</strain>
    </source>
</reference>
<dbReference type="PIRSF" id="PIRSF006256">
    <property type="entry name" value="CMPcnvr_hdrg_mat"/>
    <property type="match status" value="1"/>
</dbReference>
<accession>A0A1I2JSU7</accession>
<keyword evidence="13" id="KW-1185">Reference proteome</keyword>
<dbReference type="InterPro" id="IPR041440">
    <property type="entry name" value="HypF_C"/>
</dbReference>